<dbReference type="RefSeq" id="WP_080819379.1">
    <property type="nucleotide sequence ID" value="NZ_LT009749.1"/>
</dbReference>
<protein>
    <submittedName>
        <fullName evidence="2">Uncharacterized protein</fullName>
    </submittedName>
</protein>
<evidence type="ECO:0000256" key="1">
    <source>
        <dbReference type="SAM" id="MobiDB-lite"/>
    </source>
</evidence>
<name>A0A1S7QQG8_9HYPH</name>
<evidence type="ECO:0000313" key="3">
    <source>
        <dbReference type="Proteomes" id="UP000191987"/>
    </source>
</evidence>
<dbReference type="Pfam" id="PF10618">
    <property type="entry name" value="Tail_tube"/>
    <property type="match status" value="1"/>
</dbReference>
<dbReference type="InterPro" id="IPR019596">
    <property type="entry name" value="Phage_Mu_GpM_tail_tub"/>
</dbReference>
<reference evidence="2 3" key="1">
    <citation type="submission" date="2016-01" db="EMBL/GenBank/DDBJ databases">
        <authorList>
            <person name="Oliw E.H."/>
        </authorList>
    </citation>
    <scope>NUCLEOTIDE SEQUENCE [LARGE SCALE GENOMIC DNA]</scope>
    <source>
        <strain evidence="2 3">Zutra 3-1</strain>
    </source>
</reference>
<gene>
    <name evidence="2" type="ORF">AGR7C_Lc100030</name>
</gene>
<dbReference type="EMBL" id="FBWG01000028">
    <property type="protein sequence ID" value="CUX40462.1"/>
    <property type="molecule type" value="Genomic_DNA"/>
</dbReference>
<sequence>MAGNDFGGRMTARLASGSLLSLRGNFTVMSAGQSNEAVTNQDGSTDRVGTPTAPRAEVTFKDASDVDFNALMTAPRQNFTVHEEFTGVTHYFFNAFFSGEPSSNRLNGELSGLQIVAETYRRG</sequence>
<accession>A0A1S7QQG8</accession>
<organism evidence="2 3">
    <name type="scientific">Agrobacterium deltaense Zutra 3/1</name>
    <dbReference type="NCBI Taxonomy" id="1183427"/>
    <lineage>
        <taxon>Bacteria</taxon>
        <taxon>Pseudomonadati</taxon>
        <taxon>Pseudomonadota</taxon>
        <taxon>Alphaproteobacteria</taxon>
        <taxon>Hyphomicrobiales</taxon>
        <taxon>Rhizobiaceae</taxon>
        <taxon>Rhizobium/Agrobacterium group</taxon>
        <taxon>Agrobacterium</taxon>
    </lineage>
</organism>
<proteinExistence type="predicted"/>
<dbReference type="Proteomes" id="UP000191987">
    <property type="component" value="Unassembled WGS sequence"/>
</dbReference>
<dbReference type="AlphaFoldDB" id="A0A1S7QQG8"/>
<evidence type="ECO:0000313" key="2">
    <source>
        <dbReference type="EMBL" id="CUX40462.1"/>
    </source>
</evidence>
<feature type="region of interest" description="Disordered" evidence="1">
    <location>
        <begin position="33"/>
        <end position="52"/>
    </location>
</feature>
<feature type="compositionally biased region" description="Polar residues" evidence="1">
    <location>
        <begin position="33"/>
        <end position="43"/>
    </location>
</feature>